<comment type="similarity">
    <text evidence="2 6">Belongs to the peroxisomal membrane protein PXMP2/4 family.</text>
</comment>
<dbReference type="GO" id="GO:0005737">
    <property type="term" value="C:cytoplasm"/>
    <property type="evidence" value="ECO:0007669"/>
    <property type="project" value="TreeGrafter"/>
</dbReference>
<feature type="transmembrane region" description="Helical" evidence="6">
    <location>
        <begin position="291"/>
        <end position="311"/>
    </location>
</feature>
<evidence type="ECO:0000256" key="7">
    <source>
        <dbReference type="SAM" id="MobiDB-lite"/>
    </source>
</evidence>
<keyword evidence="4 6" id="KW-1133">Transmembrane helix</keyword>
<dbReference type="GO" id="GO:0016020">
    <property type="term" value="C:membrane"/>
    <property type="evidence" value="ECO:0007669"/>
    <property type="project" value="UniProtKB-SubCell"/>
</dbReference>
<reference evidence="8" key="1">
    <citation type="journal article" date="2018" name="Genome Biol. Evol.">
        <title>Nephromyces encodes a urate metabolism pathway and predicted peroxisomes, demonstrating these are not ancient losses of apicomplexans.</title>
        <authorList>
            <person name="Paight C."/>
            <person name="Slamovits C.H."/>
            <person name="Saffo M.B."/>
            <person name="Lane C.E."/>
        </authorList>
    </citation>
    <scope>NUCLEOTIDE SEQUENCE</scope>
    <source>
        <strain evidence="8">Neph49</strain>
    </source>
</reference>
<accession>A0A3Q8UBS8</accession>
<feature type="region of interest" description="Disordered" evidence="7">
    <location>
        <begin position="96"/>
        <end position="126"/>
    </location>
</feature>
<dbReference type="Pfam" id="PF04117">
    <property type="entry name" value="Mpv17_PMP22"/>
    <property type="match status" value="1"/>
</dbReference>
<evidence type="ECO:0000313" key="8">
    <source>
        <dbReference type="EMBL" id="AZL94462.1"/>
    </source>
</evidence>
<dbReference type="EMBL" id="MK265818">
    <property type="protein sequence ID" value="AZL94462.1"/>
    <property type="molecule type" value="mRNA"/>
</dbReference>
<protein>
    <submittedName>
        <fullName evidence="8">Peroxisomal membrane protein 2</fullName>
    </submittedName>
</protein>
<evidence type="ECO:0000256" key="6">
    <source>
        <dbReference type="RuleBase" id="RU363053"/>
    </source>
</evidence>
<evidence type="ECO:0000256" key="2">
    <source>
        <dbReference type="ARBA" id="ARBA00006824"/>
    </source>
</evidence>
<keyword evidence="5 6" id="KW-0472">Membrane</keyword>
<proteinExistence type="evidence at transcript level"/>
<dbReference type="PANTHER" id="PTHR11266">
    <property type="entry name" value="PEROXISOMAL MEMBRANE PROTEIN 2, PXMP2 MPV17"/>
    <property type="match status" value="1"/>
</dbReference>
<sequence length="345" mass="39409">MNRPLFLSAFSNLSARKCYPYYSNSLFSNYLTQSGKRLLQTLSKANSYKPLNTIDCTLVTNAPYEPKITSVFCIYTRNLKSSSLLAASNQVDKQATPKIVDSPQETVEAPQANKNSQERSNFSSSSAQHQSKWSDFIHTAYLYFSRKRRVAIDSFQQFFESNLLLANCLVASTLFSIADVTCQKIEGPGDTSADALELEKESSIDWMRTLRFAMFAFFFNGPLYAFWYGKFLKSYIASKPPTFYYKAVVPMLLDTFVLGPIFLLFFIYMISFMAGDSTSNSVKKIKSDFPFTLLVDIIAWPPIQLFNFTFIPPSLQGFFVCLTDLFWAIFLSWVSSNKRKRENFD</sequence>
<evidence type="ECO:0000256" key="5">
    <source>
        <dbReference type="ARBA" id="ARBA00023136"/>
    </source>
</evidence>
<dbReference type="PANTHER" id="PTHR11266:SF80">
    <property type="entry name" value="PEROXISOMAL MEMBRANE PROTEIN 2"/>
    <property type="match status" value="1"/>
</dbReference>
<feature type="transmembrane region" description="Helical" evidence="6">
    <location>
        <begin position="209"/>
        <end position="227"/>
    </location>
</feature>
<evidence type="ECO:0000256" key="1">
    <source>
        <dbReference type="ARBA" id="ARBA00004141"/>
    </source>
</evidence>
<keyword evidence="3 6" id="KW-0812">Transmembrane</keyword>
<evidence type="ECO:0000256" key="3">
    <source>
        <dbReference type="ARBA" id="ARBA00022692"/>
    </source>
</evidence>
<dbReference type="InterPro" id="IPR007248">
    <property type="entry name" value="Mpv17_PMP22"/>
</dbReference>
<feature type="transmembrane region" description="Helical" evidence="6">
    <location>
        <begin position="247"/>
        <end position="270"/>
    </location>
</feature>
<name>A0A3Q8UBS8_9APIC</name>
<feature type="transmembrane region" description="Helical" evidence="6">
    <location>
        <begin position="317"/>
        <end position="334"/>
    </location>
</feature>
<comment type="subcellular location">
    <subcellularLocation>
        <location evidence="1">Membrane</location>
        <topology evidence="1">Multi-pass membrane protein</topology>
    </subcellularLocation>
</comment>
<organism evidence="8">
    <name type="scientific">Nephromyces sp. MMRI</name>
    <dbReference type="NCBI Taxonomy" id="2496275"/>
    <lineage>
        <taxon>Eukaryota</taxon>
        <taxon>Sar</taxon>
        <taxon>Alveolata</taxon>
        <taxon>Apicomplexa</taxon>
        <taxon>Aconoidasida</taxon>
        <taxon>Nephromycida</taxon>
        <taxon>Nephromyces</taxon>
    </lineage>
</organism>
<evidence type="ECO:0000256" key="4">
    <source>
        <dbReference type="ARBA" id="ARBA00022989"/>
    </source>
</evidence>
<dbReference type="AlphaFoldDB" id="A0A3Q8UBS8"/>